<comment type="caution">
    <text evidence="2">The sequence shown here is derived from an EMBL/GenBank/DDBJ whole genome shotgun (WGS) entry which is preliminary data.</text>
</comment>
<name>A0A9X3Z614_9PROT</name>
<keyword evidence="3" id="KW-1185">Reference proteome</keyword>
<keyword evidence="1" id="KW-1133">Transmembrane helix</keyword>
<dbReference type="RefSeq" id="WP_274942409.1">
    <property type="nucleotide sequence ID" value="NZ_JANWOI010000001.1"/>
</dbReference>
<dbReference type="EMBL" id="JANWOI010000001">
    <property type="protein sequence ID" value="MDA5192705.1"/>
    <property type="molecule type" value="Genomic_DNA"/>
</dbReference>
<feature type="transmembrane region" description="Helical" evidence="1">
    <location>
        <begin position="199"/>
        <end position="219"/>
    </location>
</feature>
<keyword evidence="1" id="KW-0472">Membrane</keyword>
<keyword evidence="1" id="KW-0812">Transmembrane</keyword>
<reference evidence="2" key="2">
    <citation type="journal article" date="2023" name="Syst. Appl. Microbiol.">
        <title>Govania unica gen. nov., sp. nov., a rare biosphere bacterium that represents a novel family in the class Alphaproteobacteria.</title>
        <authorList>
            <person name="Vandamme P."/>
            <person name="Peeters C."/>
            <person name="Hettiarachchi A."/>
            <person name="Cnockaert M."/>
            <person name="Carlier A."/>
        </authorList>
    </citation>
    <scope>NUCLEOTIDE SEQUENCE</scope>
    <source>
        <strain evidence="2">LMG 31809</strain>
    </source>
</reference>
<protein>
    <submittedName>
        <fullName evidence="2">Uncharacterized protein</fullName>
    </submittedName>
</protein>
<organism evidence="2 3">
    <name type="scientific">Govanella unica</name>
    <dbReference type="NCBI Taxonomy" id="2975056"/>
    <lineage>
        <taxon>Bacteria</taxon>
        <taxon>Pseudomonadati</taxon>
        <taxon>Pseudomonadota</taxon>
        <taxon>Alphaproteobacteria</taxon>
        <taxon>Emcibacterales</taxon>
        <taxon>Govanellaceae</taxon>
        <taxon>Govanella</taxon>
    </lineage>
</organism>
<feature type="transmembrane region" description="Helical" evidence="1">
    <location>
        <begin position="110"/>
        <end position="135"/>
    </location>
</feature>
<sequence length="265" mass="27765">MRWLSIHRVLAKGWGAVFRDRREFVRLAALPALLWLFVKALGALLPAQDGGPTLLDLLASAILTLFVIDWFRFSLAAGVTPAGADALTLAEVRAHPARSFRRGGRVVATVVLRIVMVVLAGTAILLPPTFVLAAGSLAVSGQLGNQAATGAAVSMAMPLAALLASPLLVRFYVYYAALAAGRSDVRARDVWRWSQGKSLWLLALLGLSLGPGIAALWLAAQVTGYGAVAAYIMAMPVFFLSLGVMASVTAKAIAGLVLPPVINAG</sequence>
<proteinExistence type="predicted"/>
<evidence type="ECO:0000313" key="3">
    <source>
        <dbReference type="Proteomes" id="UP001141619"/>
    </source>
</evidence>
<gene>
    <name evidence="2" type="ORF">NYP16_01875</name>
</gene>
<dbReference type="Proteomes" id="UP001141619">
    <property type="component" value="Unassembled WGS sequence"/>
</dbReference>
<feature type="transmembrane region" description="Helical" evidence="1">
    <location>
        <begin position="52"/>
        <end position="71"/>
    </location>
</feature>
<feature type="transmembrane region" description="Helical" evidence="1">
    <location>
        <begin position="155"/>
        <end position="178"/>
    </location>
</feature>
<dbReference type="AlphaFoldDB" id="A0A9X3Z614"/>
<feature type="transmembrane region" description="Helical" evidence="1">
    <location>
        <begin position="225"/>
        <end position="248"/>
    </location>
</feature>
<accession>A0A9X3Z614</accession>
<evidence type="ECO:0000256" key="1">
    <source>
        <dbReference type="SAM" id="Phobius"/>
    </source>
</evidence>
<reference evidence="2" key="1">
    <citation type="submission" date="2022-08" db="EMBL/GenBank/DDBJ databases">
        <authorList>
            <person name="Vandamme P."/>
            <person name="Hettiarachchi A."/>
            <person name="Peeters C."/>
            <person name="Cnockaert M."/>
            <person name="Carlier A."/>
        </authorList>
    </citation>
    <scope>NUCLEOTIDE SEQUENCE</scope>
    <source>
        <strain evidence="2">LMG 31809</strain>
    </source>
</reference>
<evidence type="ECO:0000313" key="2">
    <source>
        <dbReference type="EMBL" id="MDA5192705.1"/>
    </source>
</evidence>